<accession>A0A8D5ZE93</accession>
<dbReference type="EMBL" id="AP024597">
    <property type="protein sequence ID" value="BCU69538.1"/>
    <property type="molecule type" value="Genomic_DNA"/>
</dbReference>
<organism evidence="1 2">
    <name type="scientific">Stygiolobus caldivivus</name>
    <dbReference type="NCBI Taxonomy" id="2824673"/>
    <lineage>
        <taxon>Archaea</taxon>
        <taxon>Thermoproteota</taxon>
        <taxon>Thermoprotei</taxon>
        <taxon>Sulfolobales</taxon>
        <taxon>Sulfolobaceae</taxon>
        <taxon>Stygiolobus</taxon>
    </lineage>
</organism>
<dbReference type="AlphaFoldDB" id="A0A8D5ZE93"/>
<dbReference type="KEGG" id="csty:KN1_08350"/>
<name>A0A8D5ZE93_9CREN</name>
<gene>
    <name evidence="1" type="ORF">KN1_08350</name>
</gene>
<sequence length="66" mass="7482">MSFIVDLDKDTCGNDVIEALGNFSLGVVYKISKDNPYLEEVLKKYKIEVVREEGDVIYFQVISFSG</sequence>
<evidence type="ECO:0000313" key="1">
    <source>
        <dbReference type="EMBL" id="BCU69538.1"/>
    </source>
</evidence>
<dbReference type="RefSeq" id="WP_221289557.1">
    <property type="nucleotide sequence ID" value="NZ_AP024597.1"/>
</dbReference>
<dbReference type="GeneID" id="66162589"/>
<dbReference type="Proteomes" id="UP000825123">
    <property type="component" value="Chromosome"/>
</dbReference>
<proteinExistence type="predicted"/>
<evidence type="ECO:0000313" key="2">
    <source>
        <dbReference type="Proteomes" id="UP000825123"/>
    </source>
</evidence>
<keyword evidence="2" id="KW-1185">Reference proteome</keyword>
<reference evidence="1 2" key="1">
    <citation type="submission" date="2021-04" db="EMBL/GenBank/DDBJ databases">
        <title>Complete genome sequence of Stygiolobus sp. KN-1.</title>
        <authorList>
            <person name="Nakamura K."/>
            <person name="Sakai H."/>
            <person name="Kurosawa N."/>
        </authorList>
    </citation>
    <scope>NUCLEOTIDE SEQUENCE [LARGE SCALE GENOMIC DNA]</scope>
    <source>
        <strain evidence="1 2">KN-1</strain>
    </source>
</reference>
<protein>
    <submittedName>
        <fullName evidence="1">Uncharacterized protein</fullName>
    </submittedName>
</protein>